<protein>
    <submittedName>
        <fullName evidence="2">Alpha/beta hydrolase</fullName>
    </submittedName>
</protein>
<dbReference type="AlphaFoldDB" id="A0A2M7G8X9"/>
<name>A0A2M7G8X9_9BACT</name>
<dbReference type="InterPro" id="IPR029058">
    <property type="entry name" value="AB_hydrolase_fold"/>
</dbReference>
<sequence>MKTFTKKARTFAFIARVLAEKSRLSLQALISPELAASHAEKLFSSPPRYPRPYPENKVLQTGQAFTVHTPQGPIQAWRWGQTEKLIGLVHGWAGRGGQYHAWIAPLLKAGFSVITYDAPSHGESPGERSSLPELTWALREVQKQTGPWAAVVGHSLGAAAVLAGLDQGLQAEKAILLAPPADTPRMIRLFGNRMGLKPQVQSALISKIENRLGIRLEEFSLPEMASRRTEKALIFHDLDDREVNWGSGERLSQAWPNAELISSKGLGHNRILRAEQIISPAIEFLTNQPLPGPISPAMHLLLA</sequence>
<evidence type="ECO:0000313" key="2">
    <source>
        <dbReference type="EMBL" id="PIW18291.1"/>
    </source>
</evidence>
<dbReference type="GO" id="GO:0016787">
    <property type="term" value="F:hydrolase activity"/>
    <property type="evidence" value="ECO:0007669"/>
    <property type="project" value="UniProtKB-KW"/>
</dbReference>
<evidence type="ECO:0000313" key="3">
    <source>
        <dbReference type="Proteomes" id="UP000231019"/>
    </source>
</evidence>
<keyword evidence="2" id="KW-0378">Hydrolase</keyword>
<dbReference type="Proteomes" id="UP000231019">
    <property type="component" value="Unassembled WGS sequence"/>
</dbReference>
<gene>
    <name evidence="2" type="ORF">COW36_05855</name>
</gene>
<comment type="caution">
    <text evidence="2">The sequence shown here is derived from an EMBL/GenBank/DDBJ whole genome shotgun (WGS) entry which is preliminary data.</text>
</comment>
<dbReference type="EMBL" id="PFFQ01000013">
    <property type="protein sequence ID" value="PIW18291.1"/>
    <property type="molecule type" value="Genomic_DNA"/>
</dbReference>
<feature type="domain" description="AB hydrolase-1" evidence="1">
    <location>
        <begin position="88"/>
        <end position="194"/>
    </location>
</feature>
<dbReference type="SUPFAM" id="SSF53474">
    <property type="entry name" value="alpha/beta-Hydrolases"/>
    <property type="match status" value="1"/>
</dbReference>
<accession>A0A2M7G8X9</accession>
<organism evidence="2 3">
    <name type="scientific">bacterium (Candidatus Blackallbacteria) CG17_big_fil_post_rev_8_21_14_2_50_48_46</name>
    <dbReference type="NCBI Taxonomy" id="2014261"/>
    <lineage>
        <taxon>Bacteria</taxon>
        <taxon>Candidatus Blackallbacteria</taxon>
    </lineage>
</organism>
<dbReference type="Pfam" id="PF12697">
    <property type="entry name" value="Abhydrolase_6"/>
    <property type="match status" value="1"/>
</dbReference>
<dbReference type="Gene3D" id="3.40.50.1820">
    <property type="entry name" value="alpha/beta hydrolase"/>
    <property type="match status" value="1"/>
</dbReference>
<evidence type="ECO:0000259" key="1">
    <source>
        <dbReference type="Pfam" id="PF12697"/>
    </source>
</evidence>
<dbReference type="InterPro" id="IPR000073">
    <property type="entry name" value="AB_hydrolase_1"/>
</dbReference>
<proteinExistence type="predicted"/>
<reference evidence="2 3" key="1">
    <citation type="submission" date="2017-09" db="EMBL/GenBank/DDBJ databases">
        <title>Depth-based differentiation of microbial function through sediment-hosted aquifers and enrichment of novel symbionts in the deep terrestrial subsurface.</title>
        <authorList>
            <person name="Probst A.J."/>
            <person name="Ladd B."/>
            <person name="Jarett J.K."/>
            <person name="Geller-Mcgrath D.E."/>
            <person name="Sieber C.M."/>
            <person name="Emerson J.B."/>
            <person name="Anantharaman K."/>
            <person name="Thomas B.C."/>
            <person name="Malmstrom R."/>
            <person name="Stieglmeier M."/>
            <person name="Klingl A."/>
            <person name="Woyke T."/>
            <person name="Ryan C.M."/>
            <person name="Banfield J.F."/>
        </authorList>
    </citation>
    <scope>NUCLEOTIDE SEQUENCE [LARGE SCALE GENOMIC DNA]</scope>
    <source>
        <strain evidence="2">CG17_big_fil_post_rev_8_21_14_2_50_48_46</strain>
    </source>
</reference>